<name>A0A453B5K0_AEGTS</name>
<reference evidence="2" key="3">
    <citation type="journal article" date="2017" name="Nature">
        <title>Genome sequence of the progenitor of the wheat D genome Aegilops tauschii.</title>
        <authorList>
            <person name="Luo M.C."/>
            <person name="Gu Y.Q."/>
            <person name="Puiu D."/>
            <person name="Wang H."/>
            <person name="Twardziok S.O."/>
            <person name="Deal K.R."/>
            <person name="Huo N."/>
            <person name="Zhu T."/>
            <person name="Wang L."/>
            <person name="Wang Y."/>
            <person name="McGuire P.E."/>
            <person name="Liu S."/>
            <person name="Long H."/>
            <person name="Ramasamy R.K."/>
            <person name="Rodriguez J.C."/>
            <person name="Van S.L."/>
            <person name="Yuan L."/>
            <person name="Wang Z."/>
            <person name="Xia Z."/>
            <person name="Xiao L."/>
            <person name="Anderson O.D."/>
            <person name="Ouyang S."/>
            <person name="Liang Y."/>
            <person name="Zimin A.V."/>
            <person name="Pertea G."/>
            <person name="Qi P."/>
            <person name="Bennetzen J.L."/>
            <person name="Dai X."/>
            <person name="Dawson M.W."/>
            <person name="Muller H.G."/>
            <person name="Kugler K."/>
            <person name="Rivarola-Duarte L."/>
            <person name="Spannagl M."/>
            <person name="Mayer K.F.X."/>
            <person name="Lu F.H."/>
            <person name="Bevan M.W."/>
            <person name="Leroy P."/>
            <person name="Li P."/>
            <person name="You F.M."/>
            <person name="Sun Q."/>
            <person name="Liu Z."/>
            <person name="Lyons E."/>
            <person name="Wicker T."/>
            <person name="Salzberg S.L."/>
            <person name="Devos K.M."/>
            <person name="Dvorak J."/>
        </authorList>
    </citation>
    <scope>NUCLEOTIDE SEQUENCE [LARGE SCALE GENOMIC DNA]</scope>
    <source>
        <strain evidence="2">cv. AL8/78</strain>
    </source>
</reference>
<keyword evidence="3" id="KW-1185">Reference proteome</keyword>
<accession>A0A453B5K0</accession>
<evidence type="ECO:0000256" key="1">
    <source>
        <dbReference type="SAM" id="Phobius"/>
    </source>
</evidence>
<feature type="transmembrane region" description="Helical" evidence="1">
    <location>
        <begin position="17"/>
        <end position="39"/>
    </location>
</feature>
<reference evidence="3" key="1">
    <citation type="journal article" date="2014" name="Science">
        <title>Ancient hybridizations among the ancestral genomes of bread wheat.</title>
        <authorList>
            <consortium name="International Wheat Genome Sequencing Consortium,"/>
            <person name="Marcussen T."/>
            <person name="Sandve S.R."/>
            <person name="Heier L."/>
            <person name="Spannagl M."/>
            <person name="Pfeifer M."/>
            <person name="Jakobsen K.S."/>
            <person name="Wulff B.B."/>
            <person name="Steuernagel B."/>
            <person name="Mayer K.F."/>
            <person name="Olsen O.A."/>
        </authorList>
    </citation>
    <scope>NUCLEOTIDE SEQUENCE [LARGE SCALE GENOMIC DNA]</scope>
    <source>
        <strain evidence="3">cv. AL8/78</strain>
    </source>
</reference>
<reference evidence="3" key="2">
    <citation type="journal article" date="2017" name="Nat. Plants">
        <title>The Aegilops tauschii genome reveals multiple impacts of transposons.</title>
        <authorList>
            <person name="Zhao G."/>
            <person name="Zou C."/>
            <person name="Li K."/>
            <person name="Wang K."/>
            <person name="Li T."/>
            <person name="Gao L."/>
            <person name="Zhang X."/>
            <person name="Wang H."/>
            <person name="Yang Z."/>
            <person name="Liu X."/>
            <person name="Jiang W."/>
            <person name="Mao L."/>
            <person name="Kong X."/>
            <person name="Jiao Y."/>
            <person name="Jia J."/>
        </authorList>
    </citation>
    <scope>NUCLEOTIDE SEQUENCE [LARGE SCALE GENOMIC DNA]</scope>
    <source>
        <strain evidence="3">cv. AL8/78</strain>
    </source>
</reference>
<dbReference type="Gramene" id="AET2Gv20368300.3">
    <property type="protein sequence ID" value="AET2Gv20368300.3"/>
    <property type="gene ID" value="AET2Gv20368300"/>
</dbReference>
<keyword evidence="1" id="KW-0472">Membrane</keyword>
<evidence type="ECO:0000313" key="3">
    <source>
        <dbReference type="Proteomes" id="UP000015105"/>
    </source>
</evidence>
<protein>
    <submittedName>
        <fullName evidence="2">Uncharacterized protein</fullName>
    </submittedName>
</protein>
<organism evidence="2 3">
    <name type="scientific">Aegilops tauschii subsp. strangulata</name>
    <name type="common">Goatgrass</name>
    <dbReference type="NCBI Taxonomy" id="200361"/>
    <lineage>
        <taxon>Eukaryota</taxon>
        <taxon>Viridiplantae</taxon>
        <taxon>Streptophyta</taxon>
        <taxon>Embryophyta</taxon>
        <taxon>Tracheophyta</taxon>
        <taxon>Spermatophyta</taxon>
        <taxon>Magnoliopsida</taxon>
        <taxon>Liliopsida</taxon>
        <taxon>Poales</taxon>
        <taxon>Poaceae</taxon>
        <taxon>BOP clade</taxon>
        <taxon>Pooideae</taxon>
        <taxon>Triticodae</taxon>
        <taxon>Triticeae</taxon>
        <taxon>Triticinae</taxon>
        <taxon>Aegilops</taxon>
    </lineage>
</organism>
<reference evidence="2" key="4">
    <citation type="submission" date="2019-03" db="UniProtKB">
        <authorList>
            <consortium name="EnsemblPlants"/>
        </authorList>
    </citation>
    <scope>IDENTIFICATION</scope>
</reference>
<keyword evidence="1" id="KW-1133">Transmembrane helix</keyword>
<reference evidence="2" key="5">
    <citation type="journal article" date="2021" name="G3 (Bethesda)">
        <title>Aegilops tauschii genome assembly Aet v5.0 features greater sequence contiguity and improved annotation.</title>
        <authorList>
            <person name="Wang L."/>
            <person name="Zhu T."/>
            <person name="Rodriguez J.C."/>
            <person name="Deal K.R."/>
            <person name="Dubcovsky J."/>
            <person name="McGuire P.E."/>
            <person name="Lux T."/>
            <person name="Spannagl M."/>
            <person name="Mayer K.F.X."/>
            <person name="Baldrich P."/>
            <person name="Meyers B.C."/>
            <person name="Huo N."/>
            <person name="Gu Y.Q."/>
            <person name="Zhou H."/>
            <person name="Devos K.M."/>
            <person name="Bennetzen J.L."/>
            <person name="Unver T."/>
            <person name="Budak H."/>
            <person name="Gulick P.J."/>
            <person name="Galiba G."/>
            <person name="Kalapos B."/>
            <person name="Nelson D.R."/>
            <person name="Li P."/>
            <person name="You F.M."/>
            <person name="Luo M.C."/>
            <person name="Dvorak J."/>
        </authorList>
    </citation>
    <scope>NUCLEOTIDE SEQUENCE [LARGE SCALE GENOMIC DNA]</scope>
    <source>
        <strain evidence="2">cv. AL8/78</strain>
    </source>
</reference>
<proteinExistence type="predicted"/>
<dbReference type="Proteomes" id="UP000015105">
    <property type="component" value="Chromosome 2D"/>
</dbReference>
<dbReference type="EnsemblPlants" id="AET2Gv20368300.3">
    <property type="protein sequence ID" value="AET2Gv20368300.3"/>
    <property type="gene ID" value="AET2Gv20368300"/>
</dbReference>
<evidence type="ECO:0000313" key="2">
    <source>
        <dbReference type="EnsemblPlants" id="AET2Gv20368300.3"/>
    </source>
</evidence>
<keyword evidence="1" id="KW-0812">Transmembrane</keyword>
<sequence>MHCMCYYSIILRVANCIYVYLPCRILMWHALVYVCSLLCRLRRWCKDRATAYVSAARVTSHGQQEQ</sequence>
<dbReference type="AlphaFoldDB" id="A0A453B5K0"/>